<dbReference type="RefSeq" id="WP_013194639.1">
    <property type="nucleotide sequence ID" value="NC_014253.1"/>
</dbReference>
<dbReference type="InterPro" id="IPR052038">
    <property type="entry name" value="Type-VII_TA_antitoxin"/>
</dbReference>
<dbReference type="STRING" id="644295.Metev_1197"/>
<keyword evidence="7" id="KW-0067">ATP-binding</keyword>
<dbReference type="KEGG" id="mev:Metev_1197"/>
<dbReference type="Gene3D" id="3.30.460.10">
    <property type="entry name" value="Beta Polymerase, domain 2"/>
    <property type="match status" value="1"/>
</dbReference>
<evidence type="ECO:0000259" key="13">
    <source>
        <dbReference type="Pfam" id="PF01909"/>
    </source>
</evidence>
<evidence type="ECO:0000256" key="11">
    <source>
        <dbReference type="ARBA" id="ARBA00047518"/>
    </source>
</evidence>
<comment type="cofactor">
    <cofactor evidence="1">
        <name>Mg(2+)</name>
        <dbReference type="ChEBI" id="CHEBI:18420"/>
    </cofactor>
</comment>
<keyword evidence="5" id="KW-0479">Metal-binding</keyword>
<keyword evidence="6" id="KW-0547">Nucleotide-binding</keyword>
<name>D7E7J9_METEZ</name>
<dbReference type="GO" id="GO:0005524">
    <property type="term" value="F:ATP binding"/>
    <property type="evidence" value="ECO:0007669"/>
    <property type="project" value="UniProtKB-KW"/>
</dbReference>
<dbReference type="Pfam" id="PF01909">
    <property type="entry name" value="NTP_transf_2"/>
    <property type="match status" value="1"/>
</dbReference>
<evidence type="ECO:0000256" key="9">
    <source>
        <dbReference type="ARBA" id="ARBA00034531"/>
    </source>
</evidence>
<dbReference type="Proteomes" id="UP000000391">
    <property type="component" value="Chromosome"/>
</dbReference>
<evidence type="ECO:0000256" key="7">
    <source>
        <dbReference type="ARBA" id="ARBA00022840"/>
    </source>
</evidence>
<dbReference type="HOGENOM" id="CLU_130257_10_1_2"/>
<dbReference type="GeneID" id="9346830"/>
<evidence type="ECO:0000256" key="4">
    <source>
        <dbReference type="ARBA" id="ARBA00022695"/>
    </source>
</evidence>
<comment type="similarity">
    <text evidence="10">Belongs to the MntA antitoxin family.</text>
</comment>
<dbReference type="GO" id="GO:0046872">
    <property type="term" value="F:metal ion binding"/>
    <property type="evidence" value="ECO:0007669"/>
    <property type="project" value="UniProtKB-KW"/>
</dbReference>
<evidence type="ECO:0000256" key="8">
    <source>
        <dbReference type="ARBA" id="ARBA00022842"/>
    </source>
</evidence>
<sequence>MDVLNTLKHHDNTMKNKFGAKKVGVFGSFVRGEELDNSDIDILVEFEKGQKTFDNYMELKFYLEDLFDRKVDLVVISSIKPQLKDNILDEAVYV</sequence>
<proteinExistence type="inferred from homology"/>
<organism evidence="14 15">
    <name type="scientific">Methanohalobium evestigatum (strain ATCC BAA-1072 / DSM 3721 / NBRC 107634 / OCM 161 / Z-7303)</name>
    <dbReference type="NCBI Taxonomy" id="644295"/>
    <lineage>
        <taxon>Archaea</taxon>
        <taxon>Methanobacteriati</taxon>
        <taxon>Methanobacteriota</taxon>
        <taxon>Stenosarchaea group</taxon>
        <taxon>Methanomicrobia</taxon>
        <taxon>Methanosarcinales</taxon>
        <taxon>Methanosarcinaceae</taxon>
        <taxon>Methanohalobium</taxon>
    </lineage>
</organism>
<evidence type="ECO:0000256" key="2">
    <source>
        <dbReference type="ARBA" id="ARBA00022649"/>
    </source>
</evidence>
<dbReference type="EC" id="2.7.7.108" evidence="9"/>
<dbReference type="PANTHER" id="PTHR33571:SF14">
    <property type="entry name" value="PROTEIN ADENYLYLTRANSFERASE MJ0435-RELATED"/>
    <property type="match status" value="1"/>
</dbReference>
<dbReference type="InterPro" id="IPR043519">
    <property type="entry name" value="NT_sf"/>
</dbReference>
<evidence type="ECO:0000256" key="5">
    <source>
        <dbReference type="ARBA" id="ARBA00022723"/>
    </source>
</evidence>
<comment type="catalytic activity">
    <reaction evidence="11">
        <text>O-(5'-adenylyl)-L-tyrosyl-[protein] + ATP = O-[5'-(adenylyl-(5'-&gt;3')-adenylyl)]-L-tyrosyl-[protein] + diphosphate</text>
        <dbReference type="Rhea" id="RHEA:66528"/>
        <dbReference type="Rhea" id="RHEA-COMP:13846"/>
        <dbReference type="Rhea" id="RHEA-COMP:17046"/>
        <dbReference type="ChEBI" id="CHEBI:30616"/>
        <dbReference type="ChEBI" id="CHEBI:33019"/>
        <dbReference type="ChEBI" id="CHEBI:83624"/>
        <dbReference type="ChEBI" id="CHEBI:167160"/>
    </reaction>
</comment>
<dbReference type="PANTHER" id="PTHR33571">
    <property type="entry name" value="SSL8005 PROTEIN"/>
    <property type="match status" value="1"/>
</dbReference>
<evidence type="ECO:0000313" key="14">
    <source>
        <dbReference type="EMBL" id="ADI74072.1"/>
    </source>
</evidence>
<feature type="domain" description="Polymerase nucleotidyl transferase" evidence="13">
    <location>
        <begin position="12"/>
        <end position="94"/>
    </location>
</feature>
<evidence type="ECO:0000256" key="10">
    <source>
        <dbReference type="ARBA" id="ARBA00038276"/>
    </source>
</evidence>
<keyword evidence="4" id="KW-0548">Nucleotidyltransferase</keyword>
<dbReference type="OrthoDB" id="61846at2157"/>
<evidence type="ECO:0000256" key="1">
    <source>
        <dbReference type="ARBA" id="ARBA00001946"/>
    </source>
</evidence>
<keyword evidence="3" id="KW-0808">Transferase</keyword>
<comment type="catalytic activity">
    <reaction evidence="12">
        <text>L-tyrosyl-[protein] + ATP = O-(5'-adenylyl)-L-tyrosyl-[protein] + diphosphate</text>
        <dbReference type="Rhea" id="RHEA:54288"/>
        <dbReference type="Rhea" id="RHEA-COMP:10136"/>
        <dbReference type="Rhea" id="RHEA-COMP:13846"/>
        <dbReference type="ChEBI" id="CHEBI:30616"/>
        <dbReference type="ChEBI" id="CHEBI:33019"/>
        <dbReference type="ChEBI" id="CHEBI:46858"/>
        <dbReference type="ChEBI" id="CHEBI:83624"/>
        <dbReference type="EC" id="2.7.7.108"/>
    </reaction>
</comment>
<evidence type="ECO:0000313" key="15">
    <source>
        <dbReference type="Proteomes" id="UP000000391"/>
    </source>
</evidence>
<evidence type="ECO:0000256" key="3">
    <source>
        <dbReference type="ARBA" id="ARBA00022679"/>
    </source>
</evidence>
<keyword evidence="8" id="KW-0460">Magnesium</keyword>
<keyword evidence="2" id="KW-1277">Toxin-antitoxin system</keyword>
<dbReference type="CDD" id="cd05403">
    <property type="entry name" value="NT_KNTase_like"/>
    <property type="match status" value="1"/>
</dbReference>
<accession>D7E7J9</accession>
<dbReference type="InterPro" id="IPR002934">
    <property type="entry name" value="Polymerase_NTP_transf_dom"/>
</dbReference>
<reference evidence="14 15" key="1">
    <citation type="submission" date="2010-06" db="EMBL/GenBank/DDBJ databases">
        <title>Complete sequence chromosome of Methanohalobium evestigatum Z-7303.</title>
        <authorList>
            <consortium name="US DOE Joint Genome Institute"/>
            <person name="Lucas S."/>
            <person name="Copeland A."/>
            <person name="Lapidus A."/>
            <person name="Cheng J.-F."/>
            <person name="Bruce D."/>
            <person name="Goodwin L."/>
            <person name="Pitluck S."/>
            <person name="Saunders E."/>
            <person name="Detter J.C."/>
            <person name="Han C."/>
            <person name="Tapia R."/>
            <person name="Land M."/>
            <person name="Hauser L."/>
            <person name="Kyrpides N."/>
            <person name="Mikhailova N."/>
            <person name="Sieprawska-Lupa M."/>
            <person name="Whitman W.B."/>
            <person name="Anderson I."/>
            <person name="Woyke T."/>
        </authorList>
    </citation>
    <scope>NUCLEOTIDE SEQUENCE [LARGE SCALE GENOMIC DNA]</scope>
    <source>
        <strain evidence="15">ATCC BAA-1072 / DSM 3721 / NBRC 107634 / OCM 161 / Z-7303</strain>
    </source>
</reference>
<dbReference type="EMBL" id="CP002069">
    <property type="protein sequence ID" value="ADI74072.1"/>
    <property type="molecule type" value="Genomic_DNA"/>
</dbReference>
<evidence type="ECO:0000256" key="12">
    <source>
        <dbReference type="ARBA" id="ARBA00048696"/>
    </source>
</evidence>
<keyword evidence="15" id="KW-1185">Reference proteome</keyword>
<dbReference type="AlphaFoldDB" id="D7E7J9"/>
<dbReference type="SUPFAM" id="SSF81301">
    <property type="entry name" value="Nucleotidyltransferase"/>
    <property type="match status" value="1"/>
</dbReference>
<evidence type="ECO:0000256" key="6">
    <source>
        <dbReference type="ARBA" id="ARBA00022741"/>
    </source>
</evidence>
<dbReference type="GO" id="GO:0070733">
    <property type="term" value="F:AMPylase activity"/>
    <property type="evidence" value="ECO:0007669"/>
    <property type="project" value="UniProtKB-EC"/>
</dbReference>
<protein>
    <recommendedName>
        <fullName evidence="9">protein adenylyltransferase</fullName>
        <ecNumber evidence="9">2.7.7.108</ecNumber>
    </recommendedName>
</protein>
<gene>
    <name evidence="14" type="ordered locus">Metev_1197</name>
</gene>